<sequence>MHKKYLIATCTGTLISRSVIITAGHCAGEDKELIFKEVKFLRQTSSGPTPYLTLPATSKLFTKVDPDEYFLEHRVLKDDENAYADIALFALNYSLPVCNDDANDYAVLRLPIANINDSKWIPENGSISDCRMLGFGAYENGLQGETLRVLQLSLRDHQTVLYTQALPGQEYGRAYDKQQAIRLESLQYWHLLKFSKAILTHNIQADSGGPVMCELDNNGPRLIGITSFSFKELYEDRRRCFAERRPMMYDVYVNVRRVLPVIRSGLEAIGKLDEFIEDFNKCSRQ</sequence>
<dbReference type="OrthoDB" id="60866at2759"/>
<dbReference type="PROSITE" id="PS00134">
    <property type="entry name" value="TRYPSIN_HIS"/>
    <property type="match status" value="1"/>
</dbReference>
<evidence type="ECO:0000313" key="6">
    <source>
        <dbReference type="WBParaSite" id="ASIM_0001592501-mRNA-1"/>
    </source>
</evidence>
<dbReference type="SMART" id="SM00020">
    <property type="entry name" value="Tryp_SPc"/>
    <property type="match status" value="1"/>
</dbReference>
<reference evidence="4 5" key="2">
    <citation type="submission" date="2018-11" db="EMBL/GenBank/DDBJ databases">
        <authorList>
            <consortium name="Pathogen Informatics"/>
        </authorList>
    </citation>
    <scope>NUCLEOTIDE SEQUENCE [LARGE SCALE GENOMIC DNA]</scope>
</reference>
<dbReference type="InterPro" id="IPR018114">
    <property type="entry name" value="TRYPSIN_HIS"/>
</dbReference>
<evidence type="ECO:0000313" key="4">
    <source>
        <dbReference type="EMBL" id="VDK54818.1"/>
    </source>
</evidence>
<feature type="domain" description="Peptidase S1" evidence="3">
    <location>
        <begin position="1"/>
        <end position="267"/>
    </location>
</feature>
<gene>
    <name evidence="4" type="ORF">ASIM_LOCUS15332</name>
</gene>
<reference evidence="6" key="1">
    <citation type="submission" date="2017-02" db="UniProtKB">
        <authorList>
            <consortium name="WormBaseParasite"/>
        </authorList>
    </citation>
    <scope>IDENTIFICATION</scope>
</reference>
<name>A0A0M3K4N4_ANISI</name>
<protein>
    <submittedName>
        <fullName evidence="6">Peptidase S1 domain-containing protein</fullName>
    </submittedName>
</protein>
<proteinExistence type="inferred from homology"/>
<dbReference type="GO" id="GO:0004252">
    <property type="term" value="F:serine-type endopeptidase activity"/>
    <property type="evidence" value="ECO:0007669"/>
    <property type="project" value="InterPro"/>
</dbReference>
<dbReference type="InterPro" id="IPR051487">
    <property type="entry name" value="Ser/Thr_Proteases_Immune/Dev"/>
</dbReference>
<dbReference type="SUPFAM" id="SSF50494">
    <property type="entry name" value="Trypsin-like serine proteases"/>
    <property type="match status" value="1"/>
</dbReference>
<comment type="similarity">
    <text evidence="2">Belongs to the peptidase S1 family. CLIP subfamily.</text>
</comment>
<dbReference type="PRINTS" id="PR00722">
    <property type="entry name" value="CHYMOTRYPSIN"/>
</dbReference>
<keyword evidence="5" id="KW-1185">Reference proteome</keyword>
<evidence type="ECO:0000259" key="3">
    <source>
        <dbReference type="PROSITE" id="PS50240"/>
    </source>
</evidence>
<dbReference type="GO" id="GO:0006508">
    <property type="term" value="P:proteolysis"/>
    <property type="evidence" value="ECO:0007669"/>
    <property type="project" value="InterPro"/>
</dbReference>
<accession>A0A0M3K4N4</accession>
<dbReference type="InterPro" id="IPR009003">
    <property type="entry name" value="Peptidase_S1_PA"/>
</dbReference>
<evidence type="ECO:0000256" key="1">
    <source>
        <dbReference type="ARBA" id="ARBA00023157"/>
    </source>
</evidence>
<dbReference type="InterPro" id="IPR043504">
    <property type="entry name" value="Peptidase_S1_PA_chymotrypsin"/>
</dbReference>
<dbReference type="Proteomes" id="UP000267096">
    <property type="component" value="Unassembled WGS sequence"/>
</dbReference>
<dbReference type="InterPro" id="IPR001314">
    <property type="entry name" value="Peptidase_S1A"/>
</dbReference>
<dbReference type="WBParaSite" id="ASIM_0001592501-mRNA-1">
    <property type="protein sequence ID" value="ASIM_0001592501-mRNA-1"/>
    <property type="gene ID" value="ASIM_0001592501"/>
</dbReference>
<evidence type="ECO:0000256" key="2">
    <source>
        <dbReference type="ARBA" id="ARBA00024195"/>
    </source>
</evidence>
<keyword evidence="1" id="KW-1015">Disulfide bond</keyword>
<dbReference type="Gene3D" id="2.40.10.10">
    <property type="entry name" value="Trypsin-like serine proteases"/>
    <property type="match status" value="1"/>
</dbReference>
<dbReference type="InterPro" id="IPR001254">
    <property type="entry name" value="Trypsin_dom"/>
</dbReference>
<dbReference type="AlphaFoldDB" id="A0A0M3K4N4"/>
<organism evidence="6">
    <name type="scientific">Anisakis simplex</name>
    <name type="common">Herring worm</name>
    <dbReference type="NCBI Taxonomy" id="6269"/>
    <lineage>
        <taxon>Eukaryota</taxon>
        <taxon>Metazoa</taxon>
        <taxon>Ecdysozoa</taxon>
        <taxon>Nematoda</taxon>
        <taxon>Chromadorea</taxon>
        <taxon>Rhabditida</taxon>
        <taxon>Spirurina</taxon>
        <taxon>Ascaridomorpha</taxon>
        <taxon>Ascaridoidea</taxon>
        <taxon>Anisakidae</taxon>
        <taxon>Anisakis</taxon>
        <taxon>Anisakis simplex complex</taxon>
    </lineage>
</organism>
<dbReference type="EMBL" id="UYRR01032256">
    <property type="protein sequence ID" value="VDK54818.1"/>
    <property type="molecule type" value="Genomic_DNA"/>
</dbReference>
<dbReference type="PANTHER" id="PTHR24256">
    <property type="entry name" value="TRYPTASE-RELATED"/>
    <property type="match status" value="1"/>
</dbReference>
<dbReference type="Pfam" id="PF00089">
    <property type="entry name" value="Trypsin"/>
    <property type="match status" value="1"/>
</dbReference>
<evidence type="ECO:0000313" key="5">
    <source>
        <dbReference type="Proteomes" id="UP000267096"/>
    </source>
</evidence>
<dbReference type="PROSITE" id="PS50240">
    <property type="entry name" value="TRYPSIN_DOM"/>
    <property type="match status" value="1"/>
</dbReference>